<comment type="caution">
    <text evidence="1">The sequence shown here is derived from an EMBL/GenBank/DDBJ whole genome shotgun (WGS) entry which is preliminary data.</text>
</comment>
<organism evidence="1 2">
    <name type="scientific">Olea europaea subsp. europaea</name>
    <dbReference type="NCBI Taxonomy" id="158383"/>
    <lineage>
        <taxon>Eukaryota</taxon>
        <taxon>Viridiplantae</taxon>
        <taxon>Streptophyta</taxon>
        <taxon>Embryophyta</taxon>
        <taxon>Tracheophyta</taxon>
        <taxon>Spermatophyta</taxon>
        <taxon>Magnoliopsida</taxon>
        <taxon>eudicotyledons</taxon>
        <taxon>Gunneridae</taxon>
        <taxon>Pentapetalae</taxon>
        <taxon>asterids</taxon>
        <taxon>lamiids</taxon>
        <taxon>Lamiales</taxon>
        <taxon>Oleaceae</taxon>
        <taxon>Oleeae</taxon>
        <taxon>Olea</taxon>
    </lineage>
</organism>
<reference evidence="1 2" key="1">
    <citation type="submission" date="2019-12" db="EMBL/GenBank/DDBJ databases">
        <authorList>
            <person name="Alioto T."/>
            <person name="Alioto T."/>
            <person name="Gomez Garrido J."/>
        </authorList>
    </citation>
    <scope>NUCLEOTIDE SEQUENCE [LARGE SCALE GENOMIC DNA]</scope>
</reference>
<evidence type="ECO:0000313" key="2">
    <source>
        <dbReference type="Proteomes" id="UP000594638"/>
    </source>
</evidence>
<name>A0A8S0VDT3_OLEEU</name>
<dbReference type="AlphaFoldDB" id="A0A8S0VDT3"/>
<gene>
    <name evidence="1" type="ORF">OLEA9_A018358</name>
</gene>
<keyword evidence="2" id="KW-1185">Reference proteome</keyword>
<sequence>MLLRDAADVWHQIKPGTVTGTPLSASRLDSSFKLNEFSSLIFASDTGIIARPTVHSVFTSFAGEFRAEQNRTEEKS</sequence>
<dbReference type="EMBL" id="CACTIH010009229">
    <property type="protein sequence ID" value="CAA3027972.1"/>
    <property type="molecule type" value="Genomic_DNA"/>
</dbReference>
<dbReference type="Gramene" id="OE9A018358T1">
    <property type="protein sequence ID" value="OE9A018358C1"/>
    <property type="gene ID" value="OE9A018358"/>
</dbReference>
<proteinExistence type="predicted"/>
<protein>
    <submittedName>
        <fullName evidence="1">Uncharacterized protein</fullName>
    </submittedName>
</protein>
<evidence type="ECO:0000313" key="1">
    <source>
        <dbReference type="EMBL" id="CAA3027972.1"/>
    </source>
</evidence>
<accession>A0A8S0VDT3</accession>
<dbReference type="Proteomes" id="UP000594638">
    <property type="component" value="Unassembled WGS sequence"/>
</dbReference>